<feature type="transmembrane region" description="Helical" evidence="4">
    <location>
        <begin position="137"/>
        <end position="157"/>
    </location>
</feature>
<evidence type="ECO:0000256" key="2">
    <source>
        <dbReference type="ARBA" id="ARBA00022643"/>
    </source>
</evidence>
<dbReference type="Proteomes" id="UP000777265">
    <property type="component" value="Unassembled WGS sequence"/>
</dbReference>
<feature type="transmembrane region" description="Helical" evidence="4">
    <location>
        <begin position="7"/>
        <end position="24"/>
    </location>
</feature>
<reference evidence="7" key="1">
    <citation type="journal article" date="2020" name="Biotechnol. Biofuels">
        <title>New insights from the biogas microbiome by comprehensive genome-resolved metagenomics of nearly 1600 species originating from multiple anaerobic digesters.</title>
        <authorList>
            <person name="Campanaro S."/>
            <person name="Treu L."/>
            <person name="Rodriguez-R L.M."/>
            <person name="Kovalovszki A."/>
            <person name="Ziels R.M."/>
            <person name="Maus I."/>
            <person name="Zhu X."/>
            <person name="Kougias P.G."/>
            <person name="Basile A."/>
            <person name="Luo G."/>
            <person name="Schluter A."/>
            <person name="Konstantinidis K.T."/>
            <person name="Angelidaki I."/>
        </authorList>
    </citation>
    <scope>NUCLEOTIDE SEQUENCE</scope>
    <source>
        <strain evidence="7">AS06rmzACSIP_7</strain>
    </source>
</reference>
<dbReference type="AlphaFoldDB" id="A0A971M6R5"/>
<dbReference type="GO" id="GO:0016491">
    <property type="term" value="F:oxidoreductase activity"/>
    <property type="evidence" value="ECO:0007669"/>
    <property type="project" value="InterPro"/>
</dbReference>
<feature type="transmembrane region" description="Helical" evidence="4">
    <location>
        <begin position="163"/>
        <end position="183"/>
    </location>
</feature>
<dbReference type="Gene3D" id="3.40.50.360">
    <property type="match status" value="1"/>
</dbReference>
<feature type="compositionally biased region" description="Basic and acidic residues" evidence="3">
    <location>
        <begin position="309"/>
        <end position="327"/>
    </location>
</feature>
<feature type="domain" description="SCP2" evidence="5">
    <location>
        <begin position="594"/>
        <end position="684"/>
    </location>
</feature>
<feature type="region of interest" description="Disordered" evidence="3">
    <location>
        <begin position="309"/>
        <end position="330"/>
    </location>
</feature>
<reference evidence="7" key="2">
    <citation type="submission" date="2020-01" db="EMBL/GenBank/DDBJ databases">
        <authorList>
            <person name="Campanaro S."/>
        </authorList>
    </citation>
    <scope>NUCLEOTIDE SEQUENCE</scope>
    <source>
        <strain evidence="7">AS06rmzACSIP_7</strain>
    </source>
</reference>
<evidence type="ECO:0000313" key="7">
    <source>
        <dbReference type="EMBL" id="NLW36176.1"/>
    </source>
</evidence>
<dbReference type="SUPFAM" id="SSF52218">
    <property type="entry name" value="Flavoproteins"/>
    <property type="match status" value="1"/>
</dbReference>
<comment type="caution">
    <text evidence="7">The sequence shown here is derived from an EMBL/GenBank/DDBJ whole genome shotgun (WGS) entry which is preliminary data.</text>
</comment>
<keyword evidence="4" id="KW-0812">Transmembrane</keyword>
<evidence type="ECO:0000256" key="1">
    <source>
        <dbReference type="ARBA" id="ARBA00022630"/>
    </source>
</evidence>
<dbReference type="InterPro" id="IPR029039">
    <property type="entry name" value="Flavoprotein-like_sf"/>
</dbReference>
<dbReference type="Pfam" id="PF02036">
    <property type="entry name" value="SCP2"/>
    <property type="match status" value="2"/>
</dbReference>
<keyword evidence="4" id="KW-0472">Membrane</keyword>
<dbReference type="EMBL" id="JAAYEE010000219">
    <property type="protein sequence ID" value="NLW36176.1"/>
    <property type="molecule type" value="Genomic_DNA"/>
</dbReference>
<name>A0A971M6R5_9BACT</name>
<dbReference type="Gene3D" id="3.30.1050.10">
    <property type="entry name" value="SCP2 sterol-binding domain"/>
    <property type="match status" value="2"/>
</dbReference>
<evidence type="ECO:0000256" key="4">
    <source>
        <dbReference type="SAM" id="Phobius"/>
    </source>
</evidence>
<evidence type="ECO:0000259" key="5">
    <source>
        <dbReference type="Pfam" id="PF02036"/>
    </source>
</evidence>
<feature type="domain" description="SCP2" evidence="5">
    <location>
        <begin position="227"/>
        <end position="308"/>
    </location>
</feature>
<accession>A0A971M6R5</accession>
<dbReference type="PANTHER" id="PTHR43278">
    <property type="entry name" value="NAD(P)H-DEPENDENT FMN-CONTAINING OXIDOREDUCTASE YWQN-RELATED"/>
    <property type="match status" value="1"/>
</dbReference>
<feature type="domain" description="NADPH-dependent FMN reductase-like" evidence="6">
    <location>
        <begin position="334"/>
        <end position="445"/>
    </location>
</feature>
<proteinExistence type="predicted"/>
<organism evidence="7 8">
    <name type="scientific">Syntrophorhabdus aromaticivorans</name>
    <dbReference type="NCBI Taxonomy" id="328301"/>
    <lineage>
        <taxon>Bacteria</taxon>
        <taxon>Pseudomonadati</taxon>
        <taxon>Thermodesulfobacteriota</taxon>
        <taxon>Syntrophorhabdia</taxon>
        <taxon>Syntrophorhabdales</taxon>
        <taxon>Syntrophorhabdaceae</taxon>
        <taxon>Syntrophorhabdus</taxon>
    </lineage>
</organism>
<keyword evidence="4" id="KW-1133">Transmembrane helix</keyword>
<dbReference type="InterPro" id="IPR051796">
    <property type="entry name" value="ISF_SsuE-like"/>
</dbReference>
<evidence type="ECO:0000313" key="8">
    <source>
        <dbReference type="Proteomes" id="UP000777265"/>
    </source>
</evidence>
<evidence type="ECO:0000259" key="6">
    <source>
        <dbReference type="Pfam" id="PF03358"/>
    </source>
</evidence>
<keyword evidence="1" id="KW-0285">Flavoprotein</keyword>
<feature type="transmembrane region" description="Helical" evidence="4">
    <location>
        <begin position="30"/>
        <end position="49"/>
    </location>
</feature>
<sequence length="685" mass="75461">MKRRLHIILFVTSFLPVILFKLLSRGGGGTIGQVRTAAVLGFALGIVQFLLSRRLLHHNTYLEKAFLGFLGIGILWIFLAPSEAAGLFALYSTSLLYLTLFLTTLVPQMAGRDPFTYAIAKQWYPASVWITPDFRIINLRITYVWSAIFLVCFLSSFGGHGRMFFTIVVPLVLILALGIPFSMRYPKFHLKRRFAVTNVDRSTLPSTARELVLGMPGVFDGAKGRDIEGDIQFDLSGEGGGQLFLSIAGGQCTSHEGTSPNPLLTIRSPADVWLKIASGEIDRPRALMDGLYTVEGDMGLLSRMGELFRRPGGKPDTRHEARGDGPVETRTGPMRILAVQGSPRPKTGNTAVLLERFLKGAESQGAVTEAIHLKEKEILPCQGCYTCWTKTPGICVFDDDMTALLEKVKACDVLVYATPLYVYNVSALMKAFQERMIPLLDPHLVKEDSVYHHPGRFATHRKMVLVANCGFPEISHFDGLRQVFRHLERSSGMPLVGEILMPAGELLARQGFRPVVQPVLDAAYRAGVELVRDGVVSKETEAMVQSPVMGADEFASMANMHWDSHVEEEQGEPPPHAGRIEDMGQLLRGMAASLNPQAAGDVKATIQFRVTGRQPGNWFLTIGDGKCRVSEGETASPSLTIHTPSDVWLAIANRELNGQKAFMEGRYTVEGDMGVLVAMQRIFKK</sequence>
<dbReference type="InterPro" id="IPR003033">
    <property type="entry name" value="SCP2_sterol-bd_dom"/>
</dbReference>
<dbReference type="SUPFAM" id="SSF55718">
    <property type="entry name" value="SCP-like"/>
    <property type="match status" value="2"/>
</dbReference>
<dbReference type="PANTHER" id="PTHR43278:SF2">
    <property type="entry name" value="IRON-SULFUR FLAVOPROTEIN"/>
    <property type="match status" value="1"/>
</dbReference>
<dbReference type="Pfam" id="PF03358">
    <property type="entry name" value="FMN_red"/>
    <property type="match status" value="1"/>
</dbReference>
<keyword evidence="2" id="KW-0288">FMN</keyword>
<gene>
    <name evidence="7" type="ORF">GXY80_11975</name>
</gene>
<dbReference type="InterPro" id="IPR036527">
    <property type="entry name" value="SCP2_sterol-bd_dom_sf"/>
</dbReference>
<evidence type="ECO:0000256" key="3">
    <source>
        <dbReference type="SAM" id="MobiDB-lite"/>
    </source>
</evidence>
<protein>
    <submittedName>
        <fullName evidence="7">Uncharacterized protein</fullName>
    </submittedName>
</protein>
<dbReference type="InterPro" id="IPR005025">
    <property type="entry name" value="FMN_Rdtase-like_dom"/>
</dbReference>